<dbReference type="UniPathway" id="UPA00115">
    <property type="reaction ID" value="UER00414"/>
</dbReference>
<comment type="pathway">
    <text evidence="2 9">Carbohydrate degradation; pentose phosphate pathway; D-glyceraldehyde 3-phosphate and beta-D-fructose 6-phosphate from D-ribose 5-phosphate and D-xylulose 5-phosphate (non-oxidative stage): step 2/3.</text>
</comment>
<accession>S7T1M7</accession>
<keyword evidence="11" id="KW-1185">Reference proteome</keyword>
<evidence type="ECO:0000256" key="3">
    <source>
        <dbReference type="ARBA" id="ARBA00005740"/>
    </source>
</evidence>
<dbReference type="Gene3D" id="3.20.20.70">
    <property type="entry name" value="Aldolase class I"/>
    <property type="match status" value="1"/>
</dbReference>
<comment type="similarity">
    <text evidence="3 9">Belongs to the transaldolase family. Type 3B subfamily.</text>
</comment>
<evidence type="ECO:0000313" key="11">
    <source>
        <dbReference type="Proteomes" id="UP000014975"/>
    </source>
</evidence>
<keyword evidence="4 9" id="KW-0963">Cytoplasm</keyword>
<comment type="function">
    <text evidence="9">Transaldolase is important for the balance of metabolites in the pentose-phosphate pathway.</text>
</comment>
<keyword evidence="5 9" id="KW-0808">Transferase</keyword>
<gene>
    <name evidence="9" type="primary">tal</name>
    <name evidence="10" type="ORF">dsat_1545</name>
</gene>
<dbReference type="PANTHER" id="PTHR10683:SF40">
    <property type="entry name" value="FRUCTOSE-6-PHOSPHATE ALDOLASE 1-RELATED"/>
    <property type="match status" value="1"/>
</dbReference>
<evidence type="ECO:0000256" key="2">
    <source>
        <dbReference type="ARBA" id="ARBA00004857"/>
    </source>
</evidence>
<dbReference type="InterPro" id="IPR013785">
    <property type="entry name" value="Aldolase_TIM"/>
</dbReference>
<dbReference type="PROSITE" id="PS01054">
    <property type="entry name" value="TRANSALDOLASE_1"/>
    <property type="match status" value="1"/>
</dbReference>
<organism evidence="10 11">
    <name type="scientific">Alkalidesulfovibrio alkalitolerans DSM 16529</name>
    <dbReference type="NCBI Taxonomy" id="1121439"/>
    <lineage>
        <taxon>Bacteria</taxon>
        <taxon>Pseudomonadati</taxon>
        <taxon>Thermodesulfobacteriota</taxon>
        <taxon>Desulfovibrionia</taxon>
        <taxon>Desulfovibrionales</taxon>
        <taxon>Desulfovibrionaceae</taxon>
        <taxon>Alkalidesulfovibrio</taxon>
    </lineage>
</organism>
<dbReference type="AlphaFoldDB" id="S7T1M7"/>
<dbReference type="Pfam" id="PF00923">
    <property type="entry name" value="TAL_FSA"/>
    <property type="match status" value="1"/>
</dbReference>
<name>S7T1M7_9BACT</name>
<dbReference type="FunFam" id="3.20.20.70:FF:000018">
    <property type="entry name" value="Probable transaldolase"/>
    <property type="match status" value="1"/>
</dbReference>
<dbReference type="SUPFAM" id="SSF51569">
    <property type="entry name" value="Aldolase"/>
    <property type="match status" value="1"/>
</dbReference>
<dbReference type="GO" id="GO:0005737">
    <property type="term" value="C:cytoplasm"/>
    <property type="evidence" value="ECO:0007669"/>
    <property type="project" value="UniProtKB-SubCell"/>
</dbReference>
<evidence type="ECO:0000256" key="6">
    <source>
        <dbReference type="ARBA" id="ARBA00023126"/>
    </source>
</evidence>
<feature type="active site" description="Schiff-base intermediate with substrate" evidence="9">
    <location>
        <position position="83"/>
    </location>
</feature>
<proteinExistence type="inferred from homology"/>
<comment type="caution">
    <text evidence="10">The sequence shown here is derived from an EMBL/GenBank/DDBJ whole genome shotgun (WGS) entry which is preliminary data.</text>
</comment>
<evidence type="ECO:0000256" key="8">
    <source>
        <dbReference type="ARBA" id="ARBA00048810"/>
    </source>
</evidence>
<keyword evidence="7 9" id="KW-0704">Schiff base</keyword>
<dbReference type="PATRIC" id="fig|1121439.3.peg.2932"/>
<dbReference type="PANTHER" id="PTHR10683">
    <property type="entry name" value="TRANSALDOLASE"/>
    <property type="match status" value="1"/>
</dbReference>
<sequence>MKFFIDTANLEEIRKAKEYGLIDGVTTNPTLLAREGADWKKQMELICKEVDGPVSLEVIGLKADGMIEEARELVKYGPNVVVKIPMTMEGMKAVRHLADMGVRTNVTVCFSAAQALLAAKAGAAYISPFIGRLDHLSQRGMDLVEEIVAIYGNYDFETEVLVASIRHPLHVVEAALAGADVATVPFKVLFDLAKHPMTDLGIESFLTDWKKVFPDG</sequence>
<dbReference type="InterPro" id="IPR004731">
    <property type="entry name" value="Transaldolase_3B/F6P_aldolase"/>
</dbReference>
<dbReference type="InterPro" id="IPR001585">
    <property type="entry name" value="TAL/FSA"/>
</dbReference>
<dbReference type="RefSeq" id="WP_020888241.1">
    <property type="nucleotide sequence ID" value="NZ_ATHI01000032.1"/>
</dbReference>
<dbReference type="EC" id="2.2.1.2" evidence="9"/>
<reference evidence="10 11" key="1">
    <citation type="journal article" date="2013" name="Genome Announc.">
        <title>Draft genome sequences for three mercury-methylating, sulfate-reducing bacteria.</title>
        <authorList>
            <person name="Brown S.D."/>
            <person name="Hurt R.A.Jr."/>
            <person name="Gilmour C.C."/>
            <person name="Elias D.A."/>
        </authorList>
    </citation>
    <scope>NUCLEOTIDE SEQUENCE [LARGE SCALE GENOMIC DNA]</scope>
    <source>
        <strain evidence="10 11">DSM 16529</strain>
    </source>
</reference>
<dbReference type="InterPro" id="IPR022999">
    <property type="entry name" value="Transaldolase_3B"/>
</dbReference>
<protein>
    <recommendedName>
        <fullName evidence="9">Probable transaldolase</fullName>
        <ecNumber evidence="9">2.2.1.2</ecNumber>
    </recommendedName>
</protein>
<dbReference type="InterPro" id="IPR018225">
    <property type="entry name" value="Transaldolase_AS"/>
</dbReference>
<dbReference type="STRING" id="1121439.dsat_1545"/>
<evidence type="ECO:0000256" key="9">
    <source>
        <dbReference type="HAMAP-Rule" id="MF_00494"/>
    </source>
</evidence>
<keyword evidence="6 9" id="KW-0570">Pentose shunt</keyword>
<dbReference type="GO" id="GO:0006098">
    <property type="term" value="P:pentose-phosphate shunt"/>
    <property type="evidence" value="ECO:0007669"/>
    <property type="project" value="UniProtKB-UniRule"/>
</dbReference>
<evidence type="ECO:0000256" key="7">
    <source>
        <dbReference type="ARBA" id="ARBA00023270"/>
    </source>
</evidence>
<dbReference type="GO" id="GO:0042182">
    <property type="term" value="P:ketone catabolic process"/>
    <property type="evidence" value="ECO:0007669"/>
    <property type="project" value="UniProtKB-ARBA"/>
</dbReference>
<dbReference type="eggNOG" id="COG0176">
    <property type="taxonomic scope" value="Bacteria"/>
</dbReference>
<comment type="catalytic activity">
    <reaction evidence="8 9">
        <text>D-sedoheptulose 7-phosphate + D-glyceraldehyde 3-phosphate = D-erythrose 4-phosphate + beta-D-fructose 6-phosphate</text>
        <dbReference type="Rhea" id="RHEA:17053"/>
        <dbReference type="ChEBI" id="CHEBI:16897"/>
        <dbReference type="ChEBI" id="CHEBI:57483"/>
        <dbReference type="ChEBI" id="CHEBI:57634"/>
        <dbReference type="ChEBI" id="CHEBI:59776"/>
        <dbReference type="EC" id="2.2.1.2"/>
    </reaction>
</comment>
<dbReference type="InterPro" id="IPR033919">
    <property type="entry name" value="TSA/FSA_arc/bac"/>
</dbReference>
<dbReference type="EMBL" id="ATHI01000032">
    <property type="protein sequence ID" value="EPR30405.1"/>
    <property type="molecule type" value="Genomic_DNA"/>
</dbReference>
<dbReference type="NCBIfam" id="TIGR00875">
    <property type="entry name" value="fsa_talC_mipB"/>
    <property type="match status" value="1"/>
</dbReference>
<dbReference type="CDD" id="cd00956">
    <property type="entry name" value="Transaldolase_FSA"/>
    <property type="match status" value="1"/>
</dbReference>
<evidence type="ECO:0000313" key="10">
    <source>
        <dbReference type="EMBL" id="EPR30405.1"/>
    </source>
</evidence>
<dbReference type="PROSITE" id="PS00958">
    <property type="entry name" value="TRANSALDOLASE_2"/>
    <property type="match status" value="1"/>
</dbReference>
<evidence type="ECO:0000256" key="4">
    <source>
        <dbReference type="ARBA" id="ARBA00022490"/>
    </source>
</evidence>
<evidence type="ECO:0000256" key="1">
    <source>
        <dbReference type="ARBA" id="ARBA00004496"/>
    </source>
</evidence>
<dbReference type="GO" id="GO:0004801">
    <property type="term" value="F:transaldolase activity"/>
    <property type="evidence" value="ECO:0007669"/>
    <property type="project" value="UniProtKB-UniRule"/>
</dbReference>
<evidence type="ECO:0000256" key="5">
    <source>
        <dbReference type="ARBA" id="ARBA00022679"/>
    </source>
</evidence>
<comment type="subcellular location">
    <subcellularLocation>
        <location evidence="1 9">Cytoplasm</location>
    </subcellularLocation>
</comment>
<dbReference type="Proteomes" id="UP000014975">
    <property type="component" value="Unassembled WGS sequence"/>
</dbReference>
<dbReference type="HAMAP" id="MF_00494">
    <property type="entry name" value="Transaldolase_3b"/>
    <property type="match status" value="1"/>
</dbReference>
<dbReference type="OrthoDB" id="9807051at2"/>
<dbReference type="GO" id="GO:0016832">
    <property type="term" value="F:aldehyde-lyase activity"/>
    <property type="evidence" value="ECO:0007669"/>
    <property type="project" value="InterPro"/>
</dbReference>
<dbReference type="GO" id="GO:0005975">
    <property type="term" value="P:carbohydrate metabolic process"/>
    <property type="evidence" value="ECO:0007669"/>
    <property type="project" value="InterPro"/>
</dbReference>